<dbReference type="InterPro" id="IPR001128">
    <property type="entry name" value="Cyt_P450"/>
</dbReference>
<dbReference type="GO" id="GO:0016020">
    <property type="term" value="C:membrane"/>
    <property type="evidence" value="ECO:0007669"/>
    <property type="project" value="UniProtKB-SubCell"/>
</dbReference>
<accession>A0A5H2XUI3</accession>
<dbReference type="GO" id="GO:0005506">
    <property type="term" value="F:iron ion binding"/>
    <property type="evidence" value="ECO:0007669"/>
    <property type="project" value="InterPro"/>
</dbReference>
<evidence type="ECO:0000256" key="1">
    <source>
        <dbReference type="ARBA" id="ARBA00001971"/>
    </source>
</evidence>
<evidence type="ECO:0000313" key="12">
    <source>
        <dbReference type="EMBL" id="BBN70254.1"/>
    </source>
</evidence>
<protein>
    <submittedName>
        <fullName evidence="12">Uncharacterized protein</fullName>
    </submittedName>
</protein>
<dbReference type="GO" id="GO:0016705">
    <property type="term" value="F:oxidoreductase activity, acting on paired donors, with incorporation or reduction of molecular oxygen"/>
    <property type="evidence" value="ECO:0007669"/>
    <property type="project" value="InterPro"/>
</dbReference>
<evidence type="ECO:0000256" key="4">
    <source>
        <dbReference type="ARBA" id="ARBA00022692"/>
    </source>
</evidence>
<evidence type="ECO:0000256" key="7">
    <source>
        <dbReference type="ARBA" id="ARBA00023002"/>
    </source>
</evidence>
<comment type="cofactor">
    <cofactor evidence="1">
        <name>heme</name>
        <dbReference type="ChEBI" id="CHEBI:30413"/>
    </cofactor>
</comment>
<keyword evidence="8 11" id="KW-0408">Iron</keyword>
<dbReference type="InterPro" id="IPR036396">
    <property type="entry name" value="Cyt_P450_sf"/>
</dbReference>
<evidence type="ECO:0000256" key="11">
    <source>
        <dbReference type="RuleBase" id="RU000461"/>
    </source>
</evidence>
<dbReference type="EMBL" id="AP021788">
    <property type="protein sequence ID" value="BBN70254.1"/>
    <property type="molecule type" value="Genomic_DNA"/>
</dbReference>
<dbReference type="PANTHER" id="PTHR47947:SF26">
    <property type="entry name" value="CYTOCHROME P450"/>
    <property type="match status" value="1"/>
</dbReference>
<keyword evidence="3 11" id="KW-0349">Heme</keyword>
<dbReference type="SUPFAM" id="SSF48264">
    <property type="entry name" value="Cytochrome P450"/>
    <property type="match status" value="1"/>
</dbReference>
<dbReference type="AlphaFoldDB" id="A0A5H2XUI3"/>
<evidence type="ECO:0000256" key="6">
    <source>
        <dbReference type="ARBA" id="ARBA00022989"/>
    </source>
</evidence>
<proteinExistence type="inferred from homology"/>
<evidence type="ECO:0000256" key="10">
    <source>
        <dbReference type="ARBA" id="ARBA00023136"/>
    </source>
</evidence>
<evidence type="ECO:0000256" key="3">
    <source>
        <dbReference type="ARBA" id="ARBA00022617"/>
    </source>
</evidence>
<keyword evidence="6" id="KW-1133">Transmembrane helix</keyword>
<dbReference type="InterPro" id="IPR017972">
    <property type="entry name" value="Cyt_P450_CS"/>
</dbReference>
<keyword evidence="4" id="KW-0812">Transmembrane</keyword>
<dbReference type="PRINTS" id="PR00385">
    <property type="entry name" value="P450"/>
</dbReference>
<dbReference type="Gene3D" id="1.10.630.10">
    <property type="entry name" value="Cytochrome P450"/>
    <property type="match status" value="2"/>
</dbReference>
<organism evidence="12">
    <name type="scientific">Prunus dulcis</name>
    <name type="common">Almond</name>
    <name type="synonym">Amygdalus dulcis</name>
    <dbReference type="NCBI Taxonomy" id="3755"/>
    <lineage>
        <taxon>Eukaryota</taxon>
        <taxon>Viridiplantae</taxon>
        <taxon>Streptophyta</taxon>
        <taxon>Embryophyta</taxon>
        <taxon>Tracheophyta</taxon>
        <taxon>Spermatophyta</taxon>
        <taxon>Magnoliopsida</taxon>
        <taxon>eudicotyledons</taxon>
        <taxon>Gunneridae</taxon>
        <taxon>Pentapetalae</taxon>
        <taxon>rosids</taxon>
        <taxon>fabids</taxon>
        <taxon>Rosales</taxon>
        <taxon>Rosaceae</taxon>
        <taxon>Amygdaloideae</taxon>
        <taxon>Amygdaleae</taxon>
        <taxon>Prunus</taxon>
    </lineage>
</organism>
<evidence type="ECO:0000256" key="5">
    <source>
        <dbReference type="ARBA" id="ARBA00022723"/>
    </source>
</evidence>
<gene>
    <name evidence="12" type="ORF">Prudu_1451S000500</name>
</gene>
<dbReference type="GO" id="GO:0020037">
    <property type="term" value="F:heme binding"/>
    <property type="evidence" value="ECO:0007669"/>
    <property type="project" value="InterPro"/>
</dbReference>
<dbReference type="PANTHER" id="PTHR47947">
    <property type="entry name" value="CYTOCHROME P450 82C3-RELATED"/>
    <property type="match status" value="1"/>
</dbReference>
<name>A0A5H2XUI3_PRUDU</name>
<dbReference type="Pfam" id="PF00067">
    <property type="entry name" value="p450"/>
    <property type="match status" value="2"/>
</dbReference>
<dbReference type="PROSITE" id="PS00086">
    <property type="entry name" value="CYTOCHROME_P450"/>
    <property type="match status" value="1"/>
</dbReference>
<comment type="subcellular location">
    <subcellularLocation>
        <location evidence="2">Membrane</location>
    </subcellularLocation>
</comment>
<sequence>MIGNRGPCAVAPFAPPHGRHCSHPMVVVSSPSAVHECFTKKRHCFSKPSCIDHRQALILQQLHYDNVLIRRSLAQHSPHLRHRDLLFCSPQRFLEHQQGQSQTLATQTFTTVIITSRWLFCKGGAQIYVSDLTYNILVTMVAGKRYCARQFKEIINQVTKYAGVPNPGEIWPILNWIGYEKKMMMKLGERTDVFLQGLIDEHQMKKRTARVLDGPNYQGFLLDLLPAGIDTSSVTLEWAMSNLVNHPDSLRPFDCAHLCPMLVRHVSSNECTIEGFKVLRDTTPERFESGKDLSHKFIPFGLGRRACPGAALAQRVVGLTLGSLIQCFERERVSEKVVDMTEGEGLTMPKLVPLEAMCKARTVVKKK</sequence>
<comment type="similarity">
    <text evidence="11">Belongs to the cytochrome P450 family.</text>
</comment>
<evidence type="ECO:0000256" key="2">
    <source>
        <dbReference type="ARBA" id="ARBA00004370"/>
    </source>
</evidence>
<dbReference type="GO" id="GO:0004497">
    <property type="term" value="F:monooxygenase activity"/>
    <property type="evidence" value="ECO:0007669"/>
    <property type="project" value="UniProtKB-KW"/>
</dbReference>
<evidence type="ECO:0000256" key="8">
    <source>
        <dbReference type="ARBA" id="ARBA00023004"/>
    </source>
</evidence>
<keyword evidence="10" id="KW-0472">Membrane</keyword>
<reference evidence="12" key="1">
    <citation type="journal article" date="2019" name="Science">
        <title>Mutation of a bHLH transcription factor allowed almond domestication.</title>
        <authorList>
            <person name="Sanchez-Perez R."/>
            <person name="Pavan S."/>
            <person name="Mazzeo R."/>
            <person name="Moldovan C."/>
            <person name="Aiese Cigliano R."/>
            <person name="Del Cueto J."/>
            <person name="Ricciardi F."/>
            <person name="Lotti C."/>
            <person name="Ricciardi L."/>
            <person name="Dicenta F."/>
            <person name="Lopez-Marques R.L."/>
            <person name="Lindberg Moller B."/>
        </authorList>
    </citation>
    <scope>NUCLEOTIDE SEQUENCE</scope>
</reference>
<keyword evidence="7 11" id="KW-0560">Oxidoreductase</keyword>
<evidence type="ECO:0000256" key="9">
    <source>
        <dbReference type="ARBA" id="ARBA00023033"/>
    </source>
</evidence>
<keyword evidence="9 11" id="KW-0503">Monooxygenase</keyword>
<dbReference type="InterPro" id="IPR050651">
    <property type="entry name" value="Plant_Cytochrome_P450_Monoox"/>
</dbReference>
<keyword evidence="5 11" id="KW-0479">Metal-binding</keyword>